<reference evidence="2 3" key="1">
    <citation type="journal article" date="2016" name="Front. Microbiol.">
        <title>Genomic Resource of Rice Seed Associated Bacteria.</title>
        <authorList>
            <person name="Midha S."/>
            <person name="Bansal K."/>
            <person name="Sharma S."/>
            <person name="Kumar N."/>
            <person name="Patil P.P."/>
            <person name="Chaudhry V."/>
            <person name="Patil P.B."/>
        </authorList>
    </citation>
    <scope>NUCLEOTIDE SEQUENCE [LARGE SCALE GENOMIC DNA]</scope>
    <source>
        <strain evidence="2 3">RSA13</strain>
    </source>
</reference>
<keyword evidence="1" id="KW-0472">Membrane</keyword>
<evidence type="ECO:0000313" key="3">
    <source>
        <dbReference type="Proteomes" id="UP000072520"/>
    </source>
</evidence>
<dbReference type="GO" id="GO:0001907">
    <property type="term" value="P:symbiont-mediated killing of host cell"/>
    <property type="evidence" value="ECO:0007669"/>
    <property type="project" value="InterPro"/>
</dbReference>
<name>A0AB34VKA1_9GAMM</name>
<keyword evidence="1" id="KW-0812">Transmembrane</keyword>
<evidence type="ECO:0000313" key="2">
    <source>
        <dbReference type="EMBL" id="KTT00950.1"/>
    </source>
</evidence>
<evidence type="ECO:0000256" key="1">
    <source>
        <dbReference type="SAM" id="Phobius"/>
    </source>
</evidence>
<sequence length="117" mass="13168">MKIMPDKIASGVTYCASGGLVCNGLFNWYDWVYHLDWNFIGLVSGVMLGIATFAVNAYYKRKESNREEMARKFEAEQESLRTAAIQSYLNRSPAHDEDKAPEVVDTVNKALKLAEKA</sequence>
<comment type="caution">
    <text evidence="2">The sequence shown here is derived from an EMBL/GenBank/DDBJ whole genome shotgun (WGS) entry which is preliminary data.</text>
</comment>
<dbReference type="EMBL" id="LDSI01000002">
    <property type="protein sequence ID" value="KTT00950.1"/>
    <property type="molecule type" value="Genomic_DNA"/>
</dbReference>
<organism evidence="2 3">
    <name type="scientific">Pantoea stewartii</name>
    <dbReference type="NCBI Taxonomy" id="66269"/>
    <lineage>
        <taxon>Bacteria</taxon>
        <taxon>Pseudomonadati</taxon>
        <taxon>Pseudomonadota</taxon>
        <taxon>Gammaproteobacteria</taxon>
        <taxon>Enterobacterales</taxon>
        <taxon>Erwiniaceae</taxon>
        <taxon>Pantoea</taxon>
    </lineage>
</organism>
<dbReference type="RefSeq" id="WP_058708005.1">
    <property type="nucleotide sequence ID" value="NZ_LDSI01000002.1"/>
</dbReference>
<dbReference type="Pfam" id="PF04971">
    <property type="entry name" value="Phage_holin_2_1"/>
    <property type="match status" value="1"/>
</dbReference>
<dbReference type="AlphaFoldDB" id="A0AB34VKA1"/>
<proteinExistence type="predicted"/>
<feature type="transmembrane region" description="Helical" evidence="1">
    <location>
        <begin position="37"/>
        <end position="59"/>
    </location>
</feature>
<accession>A0AB34VKA1</accession>
<protein>
    <submittedName>
        <fullName evidence="2">Holin</fullName>
    </submittedName>
</protein>
<gene>
    <name evidence="2" type="ORF">RSA13_00565</name>
</gene>
<feature type="transmembrane region" description="Helical" evidence="1">
    <location>
        <begin position="12"/>
        <end position="31"/>
    </location>
</feature>
<keyword evidence="1" id="KW-1133">Transmembrane helix</keyword>
<dbReference type="Proteomes" id="UP000072520">
    <property type="component" value="Unassembled WGS sequence"/>
</dbReference>
<dbReference type="GO" id="GO:0140911">
    <property type="term" value="F:pore-forming activity"/>
    <property type="evidence" value="ECO:0007669"/>
    <property type="project" value="InterPro"/>
</dbReference>
<dbReference type="InterPro" id="IPR007054">
    <property type="entry name" value="Lysis_S"/>
</dbReference>